<gene>
    <name evidence="1" type="ORF">CCMSSC00406_0002594</name>
</gene>
<evidence type="ECO:0000313" key="1">
    <source>
        <dbReference type="EMBL" id="KAG9220806.1"/>
    </source>
</evidence>
<proteinExistence type="predicted"/>
<dbReference type="Proteomes" id="UP000824881">
    <property type="component" value="Unassembled WGS sequence"/>
</dbReference>
<keyword evidence="2" id="KW-1185">Reference proteome</keyword>
<organism evidence="1 2">
    <name type="scientific">Pleurotus cornucopiae</name>
    <name type="common">Cornucopia mushroom</name>
    <dbReference type="NCBI Taxonomy" id="5321"/>
    <lineage>
        <taxon>Eukaryota</taxon>
        <taxon>Fungi</taxon>
        <taxon>Dikarya</taxon>
        <taxon>Basidiomycota</taxon>
        <taxon>Agaricomycotina</taxon>
        <taxon>Agaricomycetes</taxon>
        <taxon>Agaricomycetidae</taxon>
        <taxon>Agaricales</taxon>
        <taxon>Pleurotineae</taxon>
        <taxon>Pleurotaceae</taxon>
        <taxon>Pleurotus</taxon>
    </lineage>
</organism>
<comment type="caution">
    <text evidence="1">The sequence shown here is derived from an EMBL/GenBank/DDBJ whole genome shotgun (WGS) entry which is preliminary data.</text>
</comment>
<name>A0ACB7IUQ5_PLECO</name>
<evidence type="ECO:0000313" key="2">
    <source>
        <dbReference type="Proteomes" id="UP000824881"/>
    </source>
</evidence>
<sequence length="877" mass="97607">MHIPKRQVRCNPARQCRYDRFGLLFLCTLQVPVTAPSPSSSYQRLSIRTYRVLAELPCELLDNITSDPDTSVTMPLPANGSLSLQGHSRPGDAVHSKPKQAMLVRMSAETLEALSNFQNQPQMDFEFGDNPGIYIGETFFPMRTRLENVPHDLYLRASSAAKPMAPLKLYANVMGKFTVERDLSTVTSKVRESAADAANQRSQRQLIVLDAPPPEVGAPARKKKQPKTSMFRNPHKESTPNKNTLPVPVPAARVASPAPPAPKPPPKVNKESTAAMRKRLIHCLAVAERSSEEVVRLVVGPDPDPTSKRDLLSLLEEVADKPTKNGNKLTKWKLKSESWLDVRPYEWPKLTEAERTSMIHTARKAFTTLGIPNGDPAWDHVRMRPASSQSVSSNSSGPIAARTASQNGQAGPSDVSKRSAPSADIIKKKTKSKPEAPLALARDERVPSVSKSNGKERYAEDRPSPSPSLSNKSLAAVRRPGSGYRLPKTASHDSHSERGDSPAPPPIPRPRPPVDVQRKERDMPSSLPAKPGPSVPPPERKLNGSTSMQSVKRKQESQLASDIERERPRKDVDRARVRERDRDRVRERDSDWEMDWETTERQTRDPEKPRNKLDVSSGSLKRKKVPRDADEQEYLPSRTSSIKRQKLDITERGSSSLREESVVRKMPMAQKAEAATSSPRPKPTRVDPSPAPEPRIRREVSPPPPRRQSDLPTKAASSSRPSKQRGSPAPKHLSSNKNHRRRSPIYTTTEDEADEPSPKPDKPVLPTPPKTVRPSHHSSHTSARSQARPLPSDHASLRARYSQCYRRYLITFEKILAQKDKIENMLTKDGSVGSLTDADSDGELMDTDDLGKLMAEHRRQHEELASMRQVFAKAESG</sequence>
<dbReference type="EMBL" id="WQMT02000007">
    <property type="protein sequence ID" value="KAG9220806.1"/>
    <property type="molecule type" value="Genomic_DNA"/>
</dbReference>
<reference evidence="1 2" key="1">
    <citation type="journal article" date="2021" name="Appl. Environ. Microbiol.">
        <title>Genetic linkage and physical mapping for an oyster mushroom Pleurotus cornucopiae and QTL analysis for the trait cap color.</title>
        <authorList>
            <person name="Zhang Y."/>
            <person name="Gao W."/>
            <person name="Sonnenberg A."/>
            <person name="Chen Q."/>
            <person name="Zhang J."/>
            <person name="Huang C."/>
        </authorList>
    </citation>
    <scope>NUCLEOTIDE SEQUENCE [LARGE SCALE GENOMIC DNA]</scope>
    <source>
        <strain evidence="1">CCMSSC00406</strain>
    </source>
</reference>
<protein>
    <submittedName>
        <fullName evidence="1">Uncharacterized protein</fullName>
    </submittedName>
</protein>
<accession>A0ACB7IUQ5</accession>